<evidence type="ECO:0000313" key="3">
    <source>
        <dbReference type="Proteomes" id="UP000653076"/>
    </source>
</evidence>
<dbReference type="Proteomes" id="UP000653076">
    <property type="component" value="Unassembled WGS sequence"/>
</dbReference>
<feature type="compositionally biased region" description="Basic and acidic residues" evidence="1">
    <location>
        <begin position="206"/>
        <end position="215"/>
    </location>
</feature>
<evidence type="ECO:0000313" key="2">
    <source>
        <dbReference type="EMBL" id="GIJ27159.1"/>
    </source>
</evidence>
<dbReference type="NCBIfam" id="NF033519">
    <property type="entry name" value="transpos_ISAzo13"/>
    <property type="match status" value="1"/>
</dbReference>
<reference evidence="2 3" key="1">
    <citation type="submission" date="2021-01" db="EMBL/GenBank/DDBJ databases">
        <title>Whole genome shotgun sequence of Verrucosispora qiuiae NBRC 106684.</title>
        <authorList>
            <person name="Komaki H."/>
            <person name="Tamura T."/>
        </authorList>
    </citation>
    <scope>NUCLEOTIDE SEQUENCE [LARGE SCALE GENOMIC DNA]</scope>
    <source>
        <strain evidence="2 3">NBRC 106684</strain>
    </source>
</reference>
<keyword evidence="3" id="KW-1185">Reference proteome</keyword>
<evidence type="ECO:0000256" key="1">
    <source>
        <dbReference type="SAM" id="MobiDB-lite"/>
    </source>
</evidence>
<evidence type="ECO:0008006" key="4">
    <source>
        <dbReference type="Google" id="ProtNLM"/>
    </source>
</evidence>
<sequence length="411" mass="45706">MLAVKLEVILPHLDERQRRLLLAAEARSLGHGGIRVVARAVGVREATVSAGIDELEAGAPVLGRVRRLGGGRKRAVERDPGLLSALMALVEPDERGDPMSPLRWTTVSTRSLAEALTRQGHRVSAGTVGGLLREQGFSVQANAKVLEGRRHPDRDEQFRYLNEQVKQHQDTTDPVISVDTKKKEQLGEYANPGRQWRPRGQPTATRSHDFPEPDTGRAVPYGIYDLTGNTGWVNVGTDHDTATFAVESIRRWWTSRGRHDYPHARRLLITADAGGSNSYRNRTWKTELATLAAQTGLTITVCHFPPGTSKWNKIEHRLFSHITQNWRGRPLTSHEVVVACIAATTTRTGLRVHAQLDTNTYDLGGTVTNQQLAALPLHPHHWHPDWNYTLQPPPTDQPPTPPQPPHHHTPT</sequence>
<organism evidence="2 3">
    <name type="scientific">Micromonospora qiuiae</name>
    <dbReference type="NCBI Taxonomy" id="502268"/>
    <lineage>
        <taxon>Bacteria</taxon>
        <taxon>Bacillati</taxon>
        <taxon>Actinomycetota</taxon>
        <taxon>Actinomycetes</taxon>
        <taxon>Micromonosporales</taxon>
        <taxon>Micromonosporaceae</taxon>
        <taxon>Micromonospora</taxon>
    </lineage>
</organism>
<dbReference type="Pfam" id="PF07592">
    <property type="entry name" value="DDE_Tnp_ISAZ013"/>
    <property type="match status" value="1"/>
</dbReference>
<comment type="caution">
    <text evidence="2">The sequence shown here is derived from an EMBL/GenBank/DDBJ whole genome shotgun (WGS) entry which is preliminary data.</text>
</comment>
<accession>A0ABQ4JAI3</accession>
<name>A0ABQ4JAI3_9ACTN</name>
<proteinExistence type="predicted"/>
<protein>
    <recommendedName>
        <fullName evidence="4">ISAzo13 family transposase</fullName>
    </recommendedName>
</protein>
<dbReference type="InterPro" id="IPR011518">
    <property type="entry name" value="Transposase_36"/>
</dbReference>
<feature type="compositionally biased region" description="Pro residues" evidence="1">
    <location>
        <begin position="391"/>
        <end position="404"/>
    </location>
</feature>
<dbReference type="EMBL" id="BOPC01000028">
    <property type="protein sequence ID" value="GIJ27159.1"/>
    <property type="molecule type" value="Genomic_DNA"/>
</dbReference>
<feature type="region of interest" description="Disordered" evidence="1">
    <location>
        <begin position="181"/>
        <end position="216"/>
    </location>
</feature>
<gene>
    <name evidence="2" type="ORF">Vqi01_23210</name>
</gene>
<feature type="region of interest" description="Disordered" evidence="1">
    <location>
        <begin position="385"/>
        <end position="411"/>
    </location>
</feature>